<evidence type="ECO:0000256" key="1">
    <source>
        <dbReference type="SAM" id="MobiDB-lite"/>
    </source>
</evidence>
<feature type="region of interest" description="Disordered" evidence="1">
    <location>
        <begin position="1"/>
        <end position="30"/>
    </location>
</feature>
<dbReference type="AlphaFoldDB" id="A0A0A8Z1Q3"/>
<reference evidence="2" key="2">
    <citation type="journal article" date="2015" name="Data Brief">
        <title>Shoot transcriptome of the giant reed, Arundo donax.</title>
        <authorList>
            <person name="Barrero R.A."/>
            <person name="Guerrero F.D."/>
            <person name="Moolhuijzen P."/>
            <person name="Goolsby J.A."/>
            <person name="Tidwell J."/>
            <person name="Bellgard S.E."/>
            <person name="Bellgard M.I."/>
        </authorList>
    </citation>
    <scope>NUCLEOTIDE SEQUENCE</scope>
    <source>
        <tissue evidence="2">Shoot tissue taken approximately 20 cm above the soil surface</tissue>
    </source>
</reference>
<evidence type="ECO:0000313" key="2">
    <source>
        <dbReference type="EMBL" id="JAD30650.1"/>
    </source>
</evidence>
<protein>
    <submittedName>
        <fullName evidence="2">Uncharacterized protein</fullName>
    </submittedName>
</protein>
<sequence length="30" mass="3376">MLENFKKNQLCLHKTGQSPDGKNTSDNLTL</sequence>
<reference evidence="2" key="1">
    <citation type="submission" date="2014-09" db="EMBL/GenBank/DDBJ databases">
        <authorList>
            <person name="Magalhaes I.L.F."/>
            <person name="Oliveira U."/>
            <person name="Santos F.R."/>
            <person name="Vidigal T.H.D.A."/>
            <person name="Brescovit A.D."/>
            <person name="Santos A.J."/>
        </authorList>
    </citation>
    <scope>NUCLEOTIDE SEQUENCE</scope>
    <source>
        <tissue evidence="2">Shoot tissue taken approximately 20 cm above the soil surface</tissue>
    </source>
</reference>
<name>A0A0A8Z1Q3_ARUDO</name>
<accession>A0A0A8Z1Q3</accession>
<dbReference type="EMBL" id="GBRH01267245">
    <property type="protein sequence ID" value="JAD30650.1"/>
    <property type="molecule type" value="Transcribed_RNA"/>
</dbReference>
<proteinExistence type="predicted"/>
<organism evidence="2">
    <name type="scientific">Arundo donax</name>
    <name type="common">Giant reed</name>
    <name type="synonym">Donax arundinaceus</name>
    <dbReference type="NCBI Taxonomy" id="35708"/>
    <lineage>
        <taxon>Eukaryota</taxon>
        <taxon>Viridiplantae</taxon>
        <taxon>Streptophyta</taxon>
        <taxon>Embryophyta</taxon>
        <taxon>Tracheophyta</taxon>
        <taxon>Spermatophyta</taxon>
        <taxon>Magnoliopsida</taxon>
        <taxon>Liliopsida</taxon>
        <taxon>Poales</taxon>
        <taxon>Poaceae</taxon>
        <taxon>PACMAD clade</taxon>
        <taxon>Arundinoideae</taxon>
        <taxon>Arundineae</taxon>
        <taxon>Arundo</taxon>
    </lineage>
</organism>
<feature type="compositionally biased region" description="Polar residues" evidence="1">
    <location>
        <begin position="15"/>
        <end position="30"/>
    </location>
</feature>